<evidence type="ECO:0000256" key="2">
    <source>
        <dbReference type="SAM" id="SignalP"/>
    </source>
</evidence>
<dbReference type="OrthoDB" id="7564909at2"/>
<feature type="signal peptide" evidence="2">
    <location>
        <begin position="1"/>
        <end position="23"/>
    </location>
</feature>
<feature type="chain" id="PRO_5008884459" evidence="2">
    <location>
        <begin position="24"/>
        <end position="464"/>
    </location>
</feature>
<evidence type="ECO:0000313" key="3">
    <source>
        <dbReference type="EMBL" id="ANU07767.1"/>
    </source>
</evidence>
<evidence type="ECO:0000256" key="1">
    <source>
        <dbReference type="SAM" id="MobiDB-lite"/>
    </source>
</evidence>
<name>A0A1C7D8J9_9SPHN</name>
<feature type="region of interest" description="Disordered" evidence="1">
    <location>
        <begin position="33"/>
        <end position="56"/>
    </location>
</feature>
<organism evidence="3 4">
    <name type="scientific">Paraurantiacibacter namhicola</name>
    <dbReference type="NCBI Taxonomy" id="645517"/>
    <lineage>
        <taxon>Bacteria</taxon>
        <taxon>Pseudomonadati</taxon>
        <taxon>Pseudomonadota</taxon>
        <taxon>Alphaproteobacteria</taxon>
        <taxon>Sphingomonadales</taxon>
        <taxon>Erythrobacteraceae</taxon>
        <taxon>Paraurantiacibacter</taxon>
    </lineage>
</organism>
<evidence type="ECO:0000313" key="4">
    <source>
        <dbReference type="Proteomes" id="UP000092698"/>
    </source>
</evidence>
<accession>A0A1C7D8J9</accession>
<dbReference type="Proteomes" id="UP000092698">
    <property type="component" value="Chromosome"/>
</dbReference>
<dbReference type="RefSeq" id="WP_157093086.1">
    <property type="nucleotide sequence ID" value="NZ_CP016545.1"/>
</dbReference>
<keyword evidence="2" id="KW-0732">Signal</keyword>
<dbReference type="EMBL" id="CP016545">
    <property type="protein sequence ID" value="ANU07767.1"/>
    <property type="molecule type" value="Genomic_DNA"/>
</dbReference>
<dbReference type="STRING" id="645517.A6F65_01463"/>
<proteinExistence type="predicted"/>
<dbReference type="KEGG" id="anh:A6F65_01463"/>
<dbReference type="PROSITE" id="PS51257">
    <property type="entry name" value="PROKAR_LIPOPROTEIN"/>
    <property type="match status" value="1"/>
</dbReference>
<gene>
    <name evidence="3" type="ORF">A6F65_01463</name>
</gene>
<keyword evidence="4" id="KW-1185">Reference proteome</keyword>
<dbReference type="AlphaFoldDB" id="A0A1C7D8J9"/>
<reference evidence="3 4" key="1">
    <citation type="submission" date="2016-07" db="EMBL/GenBank/DDBJ databases">
        <title>Complete genome sequence of Altererythrobacter namhicola JCM 16345T, containing esterase-encoding genes.</title>
        <authorList>
            <person name="Cheng H."/>
            <person name="Wu Y.-H."/>
            <person name="Jian S.-L."/>
            <person name="Huo Y.-Y."/>
            <person name="Wang C.-S."/>
            <person name="Xu X.-W."/>
        </authorList>
    </citation>
    <scope>NUCLEOTIDE SEQUENCE [LARGE SCALE GENOMIC DNA]</scope>
    <source>
        <strain evidence="3 4">JCM 16345</strain>
    </source>
</reference>
<protein>
    <submittedName>
        <fullName evidence="3">Uncharacterized protein</fullName>
    </submittedName>
</protein>
<sequence>MKHGNTLRISASILAVAFLGACASGDYGPPPIATGTKAGGGTGTSDTSGGNGQKDIPGGIVASDNETISLVRYLGVGTNWPSTINQTSSASINQDGYSGFYTRVVILPSGTESVGNGDRRSYASERRGWFKRLLTEEARTVTAVAKVSVLEPDLPLTIPLYSVSYVSGGGDGDSWGTALTSSYVRSPLFLIGPNSRIAFNVSSKVSKDFNSGGLSTALSVVTSAVELAAPQTGLLTDLSSDENKQRAAALDNAISSLSSFSIDEDVELGRPISTWRPGAGVTITGCAPFVRSQNGGSASGSSKCATDTDMDGGINRHVGTWNLTLTCPQISVFSARNICDGTTKELVARDQIAPARATIAAQVSNSTVLELPLAENVTIWSHVRASDGFTVFLASSKSAADFGKYCGSTMSLMQGQGLNSFDAGLALRASLKMMPEFVEFRSKLQGGAEGANCRELMKDAGVTY</sequence>